<dbReference type="SMART" id="SM00327">
    <property type="entry name" value="VWA"/>
    <property type="match status" value="1"/>
</dbReference>
<evidence type="ECO:0000313" key="3">
    <source>
        <dbReference type="Proteomes" id="UP000486351"/>
    </source>
</evidence>
<dbReference type="SUPFAM" id="SSF52540">
    <property type="entry name" value="P-loop containing nucleoside triphosphate hydrolases"/>
    <property type="match status" value="1"/>
</dbReference>
<dbReference type="PANTHER" id="PTHR22796">
    <property type="entry name" value="URG4-RELATED"/>
    <property type="match status" value="1"/>
</dbReference>
<dbReference type="CDD" id="cd00198">
    <property type="entry name" value="vWFA"/>
    <property type="match status" value="1"/>
</dbReference>
<gene>
    <name evidence="2" type="ORF">PF008_g20786</name>
</gene>
<name>A0A6G0QYH2_9STRA</name>
<evidence type="ECO:0000259" key="1">
    <source>
        <dbReference type="PROSITE" id="PS50234"/>
    </source>
</evidence>
<dbReference type="Proteomes" id="UP000486351">
    <property type="component" value="Unassembled WGS sequence"/>
</dbReference>
<dbReference type="InterPro" id="IPR036465">
    <property type="entry name" value="vWFA_dom_sf"/>
</dbReference>
<dbReference type="Pfam" id="PF00092">
    <property type="entry name" value="VWA"/>
    <property type="match status" value="1"/>
</dbReference>
<dbReference type="InterPro" id="IPR002035">
    <property type="entry name" value="VWF_A"/>
</dbReference>
<dbReference type="PANTHER" id="PTHR22796:SF1">
    <property type="entry name" value="VWFA DOMAIN-CONTAINING PROTEIN"/>
    <property type="match status" value="1"/>
</dbReference>
<comment type="caution">
    <text evidence="2">The sequence shown here is derived from an EMBL/GenBank/DDBJ whole genome shotgun (WGS) entry which is preliminary data.</text>
</comment>
<dbReference type="EMBL" id="QXFY01001803">
    <property type="protein sequence ID" value="KAE9309130.1"/>
    <property type="molecule type" value="Genomic_DNA"/>
</dbReference>
<evidence type="ECO:0000313" key="2">
    <source>
        <dbReference type="EMBL" id="KAE9309130.1"/>
    </source>
</evidence>
<dbReference type="InterPro" id="IPR027417">
    <property type="entry name" value="P-loop_NTPase"/>
</dbReference>
<protein>
    <recommendedName>
        <fullName evidence="1">VWFA domain-containing protein</fullName>
    </recommendedName>
</protein>
<dbReference type="Gene3D" id="3.40.50.300">
    <property type="entry name" value="P-loop containing nucleotide triphosphate hydrolases"/>
    <property type="match status" value="1"/>
</dbReference>
<feature type="domain" description="VWFA" evidence="1">
    <location>
        <begin position="1218"/>
        <end position="1388"/>
    </location>
</feature>
<accession>A0A6G0QYH2</accession>
<dbReference type="Gene3D" id="3.40.50.410">
    <property type="entry name" value="von Willebrand factor, type A domain"/>
    <property type="match status" value="1"/>
</dbReference>
<dbReference type="PROSITE" id="PS50234">
    <property type="entry name" value="VWFA"/>
    <property type="match status" value="1"/>
</dbReference>
<proteinExistence type="predicted"/>
<sequence length="1404" mass="157568">MSLMGTVQFEAGVELRKLTTIKTNQLVAVVVEDGRTVVRRIQFPVDLDALNEVDAHQLDVRKFPHACGLCCIRVSDRRVVFTREAGNQRLGTALFYRLNESFTSIQATRGSIDMDATFGLTAPTVDILLTERSLCALDARGGFQSYDLCTRQISRMVQLGDNSWVGSLLCFADELVLGRARVEESGRLAVSSISREDHRKLPTAVLEELSVTVRSEAYRIQRSGKGAKADRGWLRADQNQPSDAPEHWLRVFYHVFEKFPVRSLIDSAMDPEPSCPLQIGVVFTDGQDEVFEADAARVCKAYFNNLIEDLRRLNKPLAGLDLASTLSCQGLAETRGFMKKSTGKSYFLNHLTGTTFAISGSRCTDGAWMSLRFLSTDTLLVVLDFEGLGSFERSEQEDIFLSVLNASVSMFTVFRMESRFDKDIDGLFSRFQKGVQLIKNDARLFRGLLFMSVKDVNMNDRQGVVDELATKLNAIFDSSREHNFLTEMYAGQVEINCTPPFGTREYYQSMENDAAKRLLEIVSPIEGAGGGFSTGKAFLDCLRIVLAKISILDWTSMDKSTQKLVVSNVKQKLPGILRTGCHVPQSLVAEPTISPQMKEVVLQVGSQKKVFVSFEEVCQRYPGNATKWKALNRVAALDEIADETIDFGFDVTAIEDRGIKTIQRILIALFHKLCVLGYKEKDCARFTTEDQKCFDDFVAFVLRRRKMKVSLWLRSALDDRLSETRSKLEQRYVDQLVIFLSRCQHRCASCQLGCTHSAAHSTEMQHHCGTNHKCRGRCEYAECRVGSESKAPPCSRSAGHEGKCECEKGEHTCGQLCVLARAFNCDRTCSKLAEHPGDHRCSVQVHTCGAPCSAETCKAACVLDIQRRHVVHKCVEMQCLHECCMHGCKHICGEKNHFHGQADESRAFAEENGMTYSPNLCEDSVDMEGSPVTHMCLASHACPELCQVSGMCEQKVHLKKSSRTYQGARGSFEYIYQEMNGCKKQCICVVPGGRHDHEPLEHSCVAPTENAIEFSSMQTIHYCDVRCPCCDYYCNKPFGHMGLHDTSHGNMQRTYFLAKSNDIDLEDRKYQVGERGVAEMCNLFCTKMGRGHIHYLPCEGKGREHCVYTADASKDRRRHCEDELYPPPGKAMDELLHCRFWTTIGWEDPCSEEERALFAKCPFQCDAPEHEEADKAPSYCTLEAWHMPEMKPEVGDGFAYIHGHKFECVHAVDSGKFHNIFVLDNSGSMSGRPWKNLLCACNEFGVNRLQDGGEGDLVSYITFSNCSIIHCEGEPLEEALKMKLPYYGGGTSFEVGLRAANEVLSRNDHKHFKAVVIFFSDGHPRDINLALAIAQRMRSMYVKYDFKAFVVGFGHVNLPVLQRMAVEMGGEYRHVLDASELQKEFQRIGAVLRKSEASLALVEA</sequence>
<organism evidence="2 3">
    <name type="scientific">Phytophthora fragariae</name>
    <dbReference type="NCBI Taxonomy" id="53985"/>
    <lineage>
        <taxon>Eukaryota</taxon>
        <taxon>Sar</taxon>
        <taxon>Stramenopiles</taxon>
        <taxon>Oomycota</taxon>
        <taxon>Peronosporomycetes</taxon>
        <taxon>Peronosporales</taxon>
        <taxon>Peronosporaceae</taxon>
        <taxon>Phytophthora</taxon>
    </lineage>
</organism>
<reference evidence="2 3" key="1">
    <citation type="submission" date="2018-09" db="EMBL/GenBank/DDBJ databases">
        <title>Genomic investigation of the strawberry pathogen Phytophthora fragariae indicates pathogenicity is determined by transcriptional variation in three key races.</title>
        <authorList>
            <person name="Adams T.M."/>
            <person name="Armitage A.D."/>
            <person name="Sobczyk M.K."/>
            <person name="Bates H.J."/>
            <person name="Dunwell J.M."/>
            <person name="Nellist C.F."/>
            <person name="Harrison R.J."/>
        </authorList>
    </citation>
    <scope>NUCLEOTIDE SEQUENCE [LARGE SCALE GENOMIC DNA]</scope>
    <source>
        <strain evidence="2 3">NOV-77</strain>
    </source>
</reference>
<dbReference type="SUPFAM" id="SSF53300">
    <property type="entry name" value="vWA-like"/>
    <property type="match status" value="1"/>
</dbReference>